<evidence type="ECO:0000313" key="1">
    <source>
        <dbReference type="EMBL" id="MFC7200494.1"/>
    </source>
</evidence>
<keyword evidence="2" id="KW-1185">Reference proteome</keyword>
<dbReference type="RefSeq" id="WP_279527274.1">
    <property type="nucleotide sequence ID" value="NZ_CP122312.1"/>
</dbReference>
<proteinExistence type="predicted"/>
<comment type="caution">
    <text evidence="1">The sequence shown here is derived from an EMBL/GenBank/DDBJ whole genome shotgun (WGS) entry which is preliminary data.</text>
</comment>
<sequence length="220" mass="24180">MSLVGVFTVPGAQFPLTQVLGAVPNARVEIDRVAGDSHESDESDESSPAEAVFVFWAEADSPDALDDFETYLRHEARTLDLTCLDSVDNQRLYRLRWRVGDDDLVAPLVELPGEFLSGVGTADACRLVVRFPEEAAYEEFVEWCERHNVPIEEARRYTSESIQDLEAEGRADFLSALFEVGVLDENATLEDLATALGVPAESLPAGLDALYQEVAAELSK</sequence>
<gene>
    <name evidence="1" type="ORF">ACFQJ9_13905</name>
</gene>
<dbReference type="AlphaFoldDB" id="A0ABD5Z5R0"/>
<name>A0ABD5Z5R0_9EURY</name>
<evidence type="ECO:0000313" key="2">
    <source>
        <dbReference type="Proteomes" id="UP001596447"/>
    </source>
</evidence>
<dbReference type="Proteomes" id="UP001596447">
    <property type="component" value="Unassembled WGS sequence"/>
</dbReference>
<dbReference type="EMBL" id="JBHTAR010000011">
    <property type="protein sequence ID" value="MFC7200494.1"/>
    <property type="molecule type" value="Genomic_DNA"/>
</dbReference>
<accession>A0ABD5Z5R0</accession>
<reference evidence="1 2" key="1">
    <citation type="journal article" date="2019" name="Int. J. Syst. Evol. Microbiol.">
        <title>The Global Catalogue of Microorganisms (GCM) 10K type strain sequencing project: providing services to taxonomists for standard genome sequencing and annotation.</title>
        <authorList>
            <consortium name="The Broad Institute Genomics Platform"/>
            <consortium name="The Broad Institute Genome Sequencing Center for Infectious Disease"/>
            <person name="Wu L."/>
            <person name="Ma J."/>
        </authorList>
    </citation>
    <scope>NUCLEOTIDE SEQUENCE [LARGE SCALE GENOMIC DNA]</scope>
    <source>
        <strain evidence="1 2">XZGYJ-43</strain>
    </source>
</reference>
<organism evidence="1 2">
    <name type="scientific">Halospeciosus flavus</name>
    <dbReference type="NCBI Taxonomy" id="3032283"/>
    <lineage>
        <taxon>Archaea</taxon>
        <taxon>Methanobacteriati</taxon>
        <taxon>Methanobacteriota</taxon>
        <taxon>Stenosarchaea group</taxon>
        <taxon>Halobacteria</taxon>
        <taxon>Halobacteriales</taxon>
        <taxon>Halobacteriaceae</taxon>
        <taxon>Halospeciosus</taxon>
    </lineage>
</organism>
<protein>
    <submittedName>
        <fullName evidence="1">Bacterio-opsin activator domain-containing protein</fullName>
    </submittedName>
</protein>